<dbReference type="Proteomes" id="UP001222325">
    <property type="component" value="Unassembled WGS sequence"/>
</dbReference>
<protein>
    <submittedName>
        <fullName evidence="2">Uncharacterized protein</fullName>
    </submittedName>
</protein>
<accession>A0AAD6UFZ1</accession>
<name>A0AAD6UFZ1_9AGAR</name>
<gene>
    <name evidence="2" type="ORF">B0H15DRAFT_927142</name>
</gene>
<sequence length="244" mass="27396">MTCASHKFTRQFGKSKSEPSPQQHEGLIKAHGRPLISLGISSLSSSDLQPLLDCCPVLEHIAVYRYHWLREKRYSHATLAAMDVFVWVPISKSYAQSGASYDAASEQRRESMPALRIIRYIWGFSNANRLWYVPPPVLAPVYHDTVVTEVIWWDDYTTALPQSSWLAFIVSHGSEMHGIDAEDPDYVPDAEDDGGSVEDSESDSDSDSDAITVGDDEMETDEDIGVVEDISAEEALEIYRRMLH</sequence>
<evidence type="ECO:0000313" key="2">
    <source>
        <dbReference type="EMBL" id="KAJ7101295.1"/>
    </source>
</evidence>
<reference evidence="2" key="1">
    <citation type="submission" date="2023-03" db="EMBL/GenBank/DDBJ databases">
        <title>Massive genome expansion in bonnet fungi (Mycena s.s.) driven by repeated elements and novel gene families across ecological guilds.</title>
        <authorList>
            <consortium name="Lawrence Berkeley National Laboratory"/>
            <person name="Harder C.B."/>
            <person name="Miyauchi S."/>
            <person name="Viragh M."/>
            <person name="Kuo A."/>
            <person name="Thoen E."/>
            <person name="Andreopoulos B."/>
            <person name="Lu D."/>
            <person name="Skrede I."/>
            <person name="Drula E."/>
            <person name="Henrissat B."/>
            <person name="Morin E."/>
            <person name="Kohler A."/>
            <person name="Barry K."/>
            <person name="LaButti K."/>
            <person name="Morin E."/>
            <person name="Salamov A."/>
            <person name="Lipzen A."/>
            <person name="Mereny Z."/>
            <person name="Hegedus B."/>
            <person name="Baldrian P."/>
            <person name="Stursova M."/>
            <person name="Weitz H."/>
            <person name="Taylor A."/>
            <person name="Grigoriev I.V."/>
            <person name="Nagy L.G."/>
            <person name="Martin F."/>
            <person name="Kauserud H."/>
        </authorList>
    </citation>
    <scope>NUCLEOTIDE SEQUENCE</scope>
    <source>
        <strain evidence="2">CBHHK173m</strain>
    </source>
</reference>
<keyword evidence="3" id="KW-1185">Reference proteome</keyword>
<feature type="compositionally biased region" description="Acidic residues" evidence="1">
    <location>
        <begin position="181"/>
        <end position="224"/>
    </location>
</feature>
<feature type="region of interest" description="Disordered" evidence="1">
    <location>
        <begin position="179"/>
        <end position="224"/>
    </location>
</feature>
<feature type="compositionally biased region" description="Polar residues" evidence="1">
    <location>
        <begin position="12"/>
        <end position="23"/>
    </location>
</feature>
<evidence type="ECO:0000313" key="3">
    <source>
        <dbReference type="Proteomes" id="UP001222325"/>
    </source>
</evidence>
<evidence type="ECO:0000256" key="1">
    <source>
        <dbReference type="SAM" id="MobiDB-lite"/>
    </source>
</evidence>
<comment type="caution">
    <text evidence="2">The sequence shown here is derived from an EMBL/GenBank/DDBJ whole genome shotgun (WGS) entry which is preliminary data.</text>
</comment>
<feature type="region of interest" description="Disordered" evidence="1">
    <location>
        <begin position="1"/>
        <end position="26"/>
    </location>
</feature>
<organism evidence="2 3">
    <name type="scientific">Mycena belliarum</name>
    <dbReference type="NCBI Taxonomy" id="1033014"/>
    <lineage>
        <taxon>Eukaryota</taxon>
        <taxon>Fungi</taxon>
        <taxon>Dikarya</taxon>
        <taxon>Basidiomycota</taxon>
        <taxon>Agaricomycotina</taxon>
        <taxon>Agaricomycetes</taxon>
        <taxon>Agaricomycetidae</taxon>
        <taxon>Agaricales</taxon>
        <taxon>Marasmiineae</taxon>
        <taxon>Mycenaceae</taxon>
        <taxon>Mycena</taxon>
    </lineage>
</organism>
<dbReference type="EMBL" id="JARJCN010000004">
    <property type="protein sequence ID" value="KAJ7101295.1"/>
    <property type="molecule type" value="Genomic_DNA"/>
</dbReference>
<dbReference type="AlphaFoldDB" id="A0AAD6UFZ1"/>
<proteinExistence type="predicted"/>